<evidence type="ECO:0000313" key="2">
    <source>
        <dbReference type="Proteomes" id="UP001159428"/>
    </source>
</evidence>
<keyword evidence="2" id="KW-1185">Reference proteome</keyword>
<proteinExistence type="predicted"/>
<sequence length="148" mass="17015">MQIFQTRPRPLFHRAVNPGNLASIKKAPSQAPTPISRIRIFVIYRPPGHSSYDLFYEEFSKLIEQTAVSPGGLLIAGDFNLRVDDSDNFQARRFVDILESYNLYHSAVKINLLLQKLQFKKETRIYRKLRSINYDALCGDINNSALIK</sequence>
<reference evidence="1 2" key="1">
    <citation type="submission" date="2022-05" db="EMBL/GenBank/DDBJ databases">
        <authorList>
            <consortium name="Genoscope - CEA"/>
            <person name="William W."/>
        </authorList>
    </citation>
    <scope>NUCLEOTIDE SEQUENCE [LARGE SCALE GENOMIC DNA]</scope>
</reference>
<dbReference type="Proteomes" id="UP001159428">
    <property type="component" value="Unassembled WGS sequence"/>
</dbReference>
<dbReference type="PANTHER" id="PTHR46670:SF3">
    <property type="entry name" value="ENDONUCLEASE_EXONUCLEASE_PHOSPHATASE DOMAIN-CONTAINING PROTEIN"/>
    <property type="match status" value="1"/>
</dbReference>
<dbReference type="Gene3D" id="3.60.10.10">
    <property type="entry name" value="Endonuclease/exonuclease/phosphatase"/>
    <property type="match status" value="1"/>
</dbReference>
<gene>
    <name evidence="1" type="ORF">PMEA_00026027</name>
</gene>
<name>A0AAU9W0M1_9CNID</name>
<accession>A0AAU9W0M1</accession>
<dbReference type="AlphaFoldDB" id="A0AAU9W0M1"/>
<organism evidence="1 2">
    <name type="scientific">Pocillopora meandrina</name>
    <dbReference type="NCBI Taxonomy" id="46732"/>
    <lineage>
        <taxon>Eukaryota</taxon>
        <taxon>Metazoa</taxon>
        <taxon>Cnidaria</taxon>
        <taxon>Anthozoa</taxon>
        <taxon>Hexacorallia</taxon>
        <taxon>Scleractinia</taxon>
        <taxon>Astrocoeniina</taxon>
        <taxon>Pocilloporidae</taxon>
        <taxon>Pocillopora</taxon>
    </lineage>
</organism>
<dbReference type="EMBL" id="CALNXJ010000005">
    <property type="protein sequence ID" value="CAH3040433.1"/>
    <property type="molecule type" value="Genomic_DNA"/>
</dbReference>
<dbReference type="PANTHER" id="PTHR46670">
    <property type="entry name" value="ENDO/EXONUCLEASE/PHOSPHATASE DOMAIN-CONTAINING PROTEIN"/>
    <property type="match status" value="1"/>
</dbReference>
<evidence type="ECO:0008006" key="3">
    <source>
        <dbReference type="Google" id="ProtNLM"/>
    </source>
</evidence>
<evidence type="ECO:0000313" key="1">
    <source>
        <dbReference type="EMBL" id="CAH3040433.1"/>
    </source>
</evidence>
<protein>
    <recommendedName>
        <fullName evidence="3">Endonuclease/exonuclease/phosphatase domain-containing protein</fullName>
    </recommendedName>
</protein>
<dbReference type="InterPro" id="IPR036691">
    <property type="entry name" value="Endo/exonu/phosph_ase_sf"/>
</dbReference>
<comment type="caution">
    <text evidence="1">The sequence shown here is derived from an EMBL/GenBank/DDBJ whole genome shotgun (WGS) entry which is preliminary data.</text>
</comment>
<dbReference type="SUPFAM" id="SSF56219">
    <property type="entry name" value="DNase I-like"/>
    <property type="match status" value="1"/>
</dbReference>